<evidence type="ECO:0000313" key="4">
    <source>
        <dbReference type="Proteomes" id="UP000002668"/>
    </source>
</evidence>
<dbReference type="InParanoid" id="E4ZMQ2"/>
<feature type="compositionally biased region" description="Basic and acidic residues" evidence="1">
    <location>
        <begin position="362"/>
        <end position="378"/>
    </location>
</feature>
<feature type="chain" id="PRO_5003194685" evidence="2">
    <location>
        <begin position="21"/>
        <end position="411"/>
    </location>
</feature>
<gene>
    <name evidence="3" type="ORF">LEMA_P056270.1</name>
</gene>
<evidence type="ECO:0000256" key="2">
    <source>
        <dbReference type="SAM" id="SignalP"/>
    </source>
</evidence>
<keyword evidence="4" id="KW-1185">Reference proteome</keyword>
<dbReference type="AlphaFoldDB" id="E4ZMQ2"/>
<organism evidence="4">
    <name type="scientific">Leptosphaeria maculans (strain JN3 / isolate v23.1.3 / race Av1-4-5-6-7-8)</name>
    <name type="common">Blackleg fungus</name>
    <name type="synonym">Phoma lingam</name>
    <dbReference type="NCBI Taxonomy" id="985895"/>
    <lineage>
        <taxon>Eukaryota</taxon>
        <taxon>Fungi</taxon>
        <taxon>Dikarya</taxon>
        <taxon>Ascomycota</taxon>
        <taxon>Pezizomycotina</taxon>
        <taxon>Dothideomycetes</taxon>
        <taxon>Pleosporomycetidae</taxon>
        <taxon>Pleosporales</taxon>
        <taxon>Pleosporineae</taxon>
        <taxon>Leptosphaeriaceae</taxon>
        <taxon>Plenodomus</taxon>
        <taxon>Plenodomus lingam/Leptosphaeria maculans species complex</taxon>
    </lineage>
</organism>
<dbReference type="OrthoDB" id="5337308at2759"/>
<dbReference type="HOGENOM" id="CLU_037962_0_0_1"/>
<evidence type="ECO:0000313" key="3">
    <source>
        <dbReference type="EMBL" id="CBX92921.1"/>
    </source>
</evidence>
<accession>E4ZMQ2</accession>
<evidence type="ECO:0000256" key="1">
    <source>
        <dbReference type="SAM" id="MobiDB-lite"/>
    </source>
</evidence>
<dbReference type="eggNOG" id="ENOG502SZ3Z">
    <property type="taxonomic scope" value="Eukaryota"/>
</dbReference>
<dbReference type="Proteomes" id="UP000002668">
    <property type="component" value="Genome"/>
</dbReference>
<keyword evidence="2" id="KW-0732">Signal</keyword>
<reference evidence="4" key="1">
    <citation type="journal article" date="2011" name="Nat. Commun.">
        <title>Effector diversification within compartments of the Leptosphaeria maculans genome affected by Repeat-Induced Point mutations.</title>
        <authorList>
            <person name="Rouxel T."/>
            <person name="Grandaubert J."/>
            <person name="Hane J.K."/>
            <person name="Hoede C."/>
            <person name="van de Wouw A.P."/>
            <person name="Couloux A."/>
            <person name="Dominguez V."/>
            <person name="Anthouard V."/>
            <person name="Bally P."/>
            <person name="Bourras S."/>
            <person name="Cozijnsen A.J."/>
            <person name="Ciuffetti L.M."/>
            <person name="Degrave A."/>
            <person name="Dilmaghani A."/>
            <person name="Duret L."/>
            <person name="Fudal I."/>
            <person name="Goodwin S.B."/>
            <person name="Gout L."/>
            <person name="Glaser N."/>
            <person name="Linglin J."/>
            <person name="Kema G.H.J."/>
            <person name="Lapalu N."/>
            <person name="Lawrence C.B."/>
            <person name="May K."/>
            <person name="Meyer M."/>
            <person name="Ollivier B."/>
            <person name="Poulain J."/>
            <person name="Schoch C.L."/>
            <person name="Simon A."/>
            <person name="Spatafora J.W."/>
            <person name="Stachowiak A."/>
            <person name="Turgeon B.G."/>
            <person name="Tyler B.M."/>
            <person name="Vincent D."/>
            <person name="Weissenbach J."/>
            <person name="Amselem J."/>
            <person name="Quesneville H."/>
            <person name="Oliver R.P."/>
            <person name="Wincker P."/>
            <person name="Balesdent M.-H."/>
            <person name="Howlett B.J."/>
        </authorList>
    </citation>
    <scope>NUCLEOTIDE SEQUENCE [LARGE SCALE GENOMIC DNA]</scope>
    <source>
        <strain evidence="4">JN3 / isolate v23.1.3 / race Av1-4-5-6-7-8</strain>
    </source>
</reference>
<feature type="region of interest" description="Disordered" evidence="1">
    <location>
        <begin position="139"/>
        <end position="161"/>
    </location>
</feature>
<protein>
    <submittedName>
        <fullName evidence="3">Uncharacterized protein</fullName>
    </submittedName>
</protein>
<name>E4ZMQ2_LEPMJ</name>
<feature type="region of interest" description="Disordered" evidence="1">
    <location>
        <begin position="362"/>
        <end position="387"/>
    </location>
</feature>
<dbReference type="EMBL" id="FP929094">
    <property type="protein sequence ID" value="CBX92921.1"/>
    <property type="molecule type" value="Genomic_DNA"/>
</dbReference>
<sequence>MKLPFTVAIAVGLLAGRVLANPPATSSAPADLHTRRSIRGTNGTAPELSGIDFNPDVFASDAQWRQYVDKGLQLTCLMEATDQGAGYLLDDSRSPPSAASRWAGDLKNDLAKWYWHITDWDEGWECDWRRQGLTEAFEGQGLNPDPAFDDEGHPSGGNNQCINVSHYDENDLVDPRDENSPTKQFRDQHYWVDGRKYTSTGAYYHFAMNKIDGAKNLGNPATSVFGAWHRQAAPGELPELRFVSDIFWGFWVRDNPNVKNIQVYGAYLVINERTVLLVSRALRNVHVNTLKLWPGTSFSAETEEGKALIGSPIGATIAHMLLSHKAELGIKHITKVTICTGDNPFKEMHIFFTIADVKDDKGSRVERRDSQHQEKDVSSDEDSEDQVLYMKSTNRVREHIVAFQDLSHNDG</sequence>
<proteinExistence type="predicted"/>
<feature type="signal peptide" evidence="2">
    <location>
        <begin position="1"/>
        <end position="20"/>
    </location>
</feature>
<dbReference type="VEuPathDB" id="FungiDB:LEMA_P056270.1"/>